<protein>
    <recommendedName>
        <fullName evidence="2">Protein FAR1-RELATED SEQUENCE</fullName>
    </recommendedName>
</protein>
<keyword evidence="2" id="KW-0479">Metal-binding</keyword>
<dbReference type="InterPro" id="IPR007527">
    <property type="entry name" value="Znf_SWIM"/>
</dbReference>
<dbReference type="PANTHER" id="PTHR31669:SF283">
    <property type="entry name" value="PROTEIN FAR1-RELATED SEQUENCE"/>
    <property type="match status" value="1"/>
</dbReference>
<dbReference type="Pfam" id="PF04434">
    <property type="entry name" value="SWIM"/>
    <property type="match status" value="1"/>
</dbReference>
<dbReference type="EMBL" id="CP136890">
    <property type="protein sequence ID" value="WOK95268.1"/>
    <property type="molecule type" value="Genomic_DNA"/>
</dbReference>
<sequence length="820" mass="94975">MDQDASPLDSSDEELICDEDIEKQEQTENRTVVFEMVKAPEPGMTFLSLDALVDYYKKYGKQEGFRVSRKSRTISSSGKIEHVTIACSREGKPYIYKRNVLQPKPTTKTGCKARVNATLFDNGSCRINSVRLEHSHPLVPRRSRFCICNRDLPIGVQRKLELNGIEGSGVIRTDRPCSVQAGDYENASTLEKECKNSLEKPRQFWLSVGDAEAIFDYFIRMKSKNSSFFYAMDIDEESRIKNVFWADARSRAAYEEFGDVVMIDTTYLANKYDMPFVPFIGVNHHGQSILFGCGLLSNEETVTFAWLFRAFLSCMPESSPNAIITDQDKALQEAIEIVFPGIHHRWCLWHIMKKLPEKLKGYRMYEEIKKIMQNAVYDSSTKEEFEESWSKFIEKFNLYDNAWLKGLYEERHRWVPVFVKDYFWAGMSITQRNQKMTPFFDGLVYSKTTMKQFIEQYDIALESKVEKEDRADLQSFNSWVPCVTHFELEKQFQQIYTIDKFKEFQQEMVAKLYCDVTLVGETNGTSEYDVSEDVVVGDDEEQHHKLVHFKVHLVDSDYDVQCTCCSFEFRGIICRHMISVLVKKQICNVSSKYILPRWRKDLKRRYTKVKVGYCGWSNNPKAQRYDYIYKKFDEAADMAVESDEYCEMLWSCIDDYQKRINRSDVDDKDSQLPSERLTIENRLLSPLALRRQGRPPTKRKASKVEQTIKKQLQHKKKGQSSGRRHDQQVPQTHQDIGPPTYPSNIVGENTQSLTDIATQESIFQANAAYGQYSGQVLNMQHVSSSPLLLAPVQGTSDIRGPSWTQQGVTDYPIRGYNDNK</sequence>
<dbReference type="Pfam" id="PF10551">
    <property type="entry name" value="MULE"/>
    <property type="match status" value="1"/>
</dbReference>
<organism evidence="5 6">
    <name type="scientific">Canna indica</name>
    <name type="common">Indian-shot</name>
    <dbReference type="NCBI Taxonomy" id="4628"/>
    <lineage>
        <taxon>Eukaryota</taxon>
        <taxon>Viridiplantae</taxon>
        <taxon>Streptophyta</taxon>
        <taxon>Embryophyta</taxon>
        <taxon>Tracheophyta</taxon>
        <taxon>Spermatophyta</taxon>
        <taxon>Magnoliopsida</taxon>
        <taxon>Liliopsida</taxon>
        <taxon>Zingiberales</taxon>
        <taxon>Cannaceae</taxon>
        <taxon>Canna</taxon>
    </lineage>
</organism>
<dbReference type="Proteomes" id="UP001327560">
    <property type="component" value="Chromosome 1"/>
</dbReference>
<gene>
    <name evidence="5" type="ORF">Cni_G03975</name>
</gene>
<evidence type="ECO:0000256" key="2">
    <source>
        <dbReference type="RuleBase" id="RU367018"/>
    </source>
</evidence>
<keyword evidence="2" id="KW-0539">Nucleus</keyword>
<feature type="region of interest" description="Disordered" evidence="3">
    <location>
        <begin position="690"/>
        <end position="747"/>
    </location>
</feature>
<dbReference type="InterPro" id="IPR004330">
    <property type="entry name" value="FAR1_DNA_bnd_dom"/>
</dbReference>
<dbReference type="InterPro" id="IPR018289">
    <property type="entry name" value="MULE_transposase_dom"/>
</dbReference>
<dbReference type="PROSITE" id="PS50966">
    <property type="entry name" value="ZF_SWIM"/>
    <property type="match status" value="1"/>
</dbReference>
<accession>A0AAQ3JS19</accession>
<keyword evidence="2" id="KW-0862">Zinc</keyword>
<comment type="function">
    <text evidence="2">Putative transcription activator involved in regulating light control of development.</text>
</comment>
<comment type="similarity">
    <text evidence="2">Belongs to the FHY3/FAR1 family.</text>
</comment>
<dbReference type="PANTHER" id="PTHR31669">
    <property type="entry name" value="PROTEIN FAR1-RELATED SEQUENCE 10-RELATED"/>
    <property type="match status" value="1"/>
</dbReference>
<dbReference type="GO" id="GO:0006355">
    <property type="term" value="P:regulation of DNA-templated transcription"/>
    <property type="evidence" value="ECO:0007669"/>
    <property type="project" value="UniProtKB-UniRule"/>
</dbReference>
<evidence type="ECO:0000313" key="6">
    <source>
        <dbReference type="Proteomes" id="UP001327560"/>
    </source>
</evidence>
<feature type="region of interest" description="Disordered" evidence="3">
    <location>
        <begin position="800"/>
        <end position="820"/>
    </location>
</feature>
<reference evidence="5 6" key="1">
    <citation type="submission" date="2023-10" db="EMBL/GenBank/DDBJ databases">
        <title>Chromosome-scale genome assembly provides insights into flower coloration mechanisms of Canna indica.</title>
        <authorList>
            <person name="Li C."/>
        </authorList>
    </citation>
    <scope>NUCLEOTIDE SEQUENCE [LARGE SCALE GENOMIC DNA]</scope>
    <source>
        <tissue evidence="5">Flower</tissue>
    </source>
</reference>
<feature type="domain" description="SWIM-type" evidence="4">
    <location>
        <begin position="549"/>
        <end position="585"/>
    </location>
</feature>
<evidence type="ECO:0000256" key="3">
    <source>
        <dbReference type="SAM" id="MobiDB-lite"/>
    </source>
</evidence>
<evidence type="ECO:0000259" key="4">
    <source>
        <dbReference type="PROSITE" id="PS50966"/>
    </source>
</evidence>
<dbReference type="Pfam" id="PF03101">
    <property type="entry name" value="FAR1"/>
    <property type="match status" value="1"/>
</dbReference>
<dbReference type="GO" id="GO:0008270">
    <property type="term" value="F:zinc ion binding"/>
    <property type="evidence" value="ECO:0007669"/>
    <property type="project" value="UniProtKB-UniRule"/>
</dbReference>
<feature type="compositionally biased region" description="Basic residues" evidence="3">
    <location>
        <begin position="691"/>
        <end position="701"/>
    </location>
</feature>
<evidence type="ECO:0000313" key="5">
    <source>
        <dbReference type="EMBL" id="WOK95268.1"/>
    </source>
</evidence>
<comment type="subcellular location">
    <subcellularLocation>
        <location evidence="2">Nucleus</location>
    </subcellularLocation>
</comment>
<dbReference type="InterPro" id="IPR031052">
    <property type="entry name" value="FHY3/FAR1"/>
</dbReference>
<proteinExistence type="inferred from homology"/>
<dbReference type="GO" id="GO:0005634">
    <property type="term" value="C:nucleus"/>
    <property type="evidence" value="ECO:0007669"/>
    <property type="project" value="UniProtKB-SubCell"/>
</dbReference>
<dbReference type="AlphaFoldDB" id="A0AAQ3JS19"/>
<keyword evidence="6" id="KW-1185">Reference proteome</keyword>
<name>A0AAQ3JS19_9LILI</name>
<evidence type="ECO:0000256" key="1">
    <source>
        <dbReference type="PROSITE-ProRule" id="PRU00325"/>
    </source>
</evidence>
<keyword evidence="1 2" id="KW-0863">Zinc-finger</keyword>